<accession>A0A4Q5LZI5</accession>
<organism evidence="2 3">
    <name type="scientific">Emticicia agri</name>
    <dbReference type="NCBI Taxonomy" id="2492393"/>
    <lineage>
        <taxon>Bacteria</taxon>
        <taxon>Pseudomonadati</taxon>
        <taxon>Bacteroidota</taxon>
        <taxon>Cytophagia</taxon>
        <taxon>Cytophagales</taxon>
        <taxon>Leadbetterellaceae</taxon>
        <taxon>Emticicia</taxon>
    </lineage>
</organism>
<keyword evidence="3" id="KW-1185">Reference proteome</keyword>
<gene>
    <name evidence="2" type="ORF">EWM59_12650</name>
</gene>
<comment type="caution">
    <text evidence="2">The sequence shown here is derived from an EMBL/GenBank/DDBJ whole genome shotgun (WGS) entry which is preliminary data.</text>
</comment>
<reference evidence="2 3" key="1">
    <citation type="submission" date="2019-02" db="EMBL/GenBank/DDBJ databases">
        <title>Bacterial novel species Emticicia sp. 17J42-9 isolated from soil.</title>
        <authorList>
            <person name="Jung H.-Y."/>
        </authorList>
    </citation>
    <scope>NUCLEOTIDE SEQUENCE [LARGE SCALE GENOMIC DNA]</scope>
    <source>
        <strain evidence="2 3">17J42-9</strain>
    </source>
</reference>
<feature type="transmembrane region" description="Helical" evidence="1">
    <location>
        <begin position="36"/>
        <end position="58"/>
    </location>
</feature>
<evidence type="ECO:0000313" key="3">
    <source>
        <dbReference type="Proteomes" id="UP000293162"/>
    </source>
</evidence>
<keyword evidence="1" id="KW-0472">Membrane</keyword>
<proteinExistence type="predicted"/>
<keyword evidence="1" id="KW-0812">Transmembrane</keyword>
<dbReference type="Proteomes" id="UP000293162">
    <property type="component" value="Unassembled WGS sequence"/>
</dbReference>
<dbReference type="OrthoDB" id="9803035at2"/>
<dbReference type="AlphaFoldDB" id="A0A4Q5LZI5"/>
<name>A0A4Q5LZI5_9BACT</name>
<sequence>MKSIITAVLCGIIIVSISVSIHHFMTDGIGDKANMSLGVLTTVQGIMSGVVFLVTRFLDKV</sequence>
<dbReference type="RefSeq" id="WP_130021343.1">
    <property type="nucleotide sequence ID" value="NZ_SEWF01000016.1"/>
</dbReference>
<keyword evidence="1" id="KW-1133">Transmembrane helix</keyword>
<protein>
    <submittedName>
        <fullName evidence="2">Uncharacterized protein</fullName>
    </submittedName>
</protein>
<evidence type="ECO:0000256" key="1">
    <source>
        <dbReference type="SAM" id="Phobius"/>
    </source>
</evidence>
<evidence type="ECO:0000313" key="2">
    <source>
        <dbReference type="EMBL" id="RYU95294.1"/>
    </source>
</evidence>
<dbReference type="EMBL" id="SEWF01000016">
    <property type="protein sequence ID" value="RYU95294.1"/>
    <property type="molecule type" value="Genomic_DNA"/>
</dbReference>